<evidence type="ECO:0000313" key="14">
    <source>
        <dbReference type="Proteomes" id="UP001385389"/>
    </source>
</evidence>
<dbReference type="InterPro" id="IPR027417">
    <property type="entry name" value="P-loop_NTPase"/>
</dbReference>
<dbReference type="Gene3D" id="3.40.50.300">
    <property type="entry name" value="P-loop containing nucleotide triphosphate hydrolases"/>
    <property type="match status" value="1"/>
</dbReference>
<evidence type="ECO:0000256" key="2">
    <source>
        <dbReference type="ARBA" id="ARBA00022692"/>
    </source>
</evidence>
<dbReference type="Pfam" id="PF00664">
    <property type="entry name" value="ABC_membrane"/>
    <property type="match status" value="1"/>
</dbReference>
<evidence type="ECO:0000256" key="1">
    <source>
        <dbReference type="ARBA" id="ARBA00004651"/>
    </source>
</evidence>
<dbReference type="SUPFAM" id="SSF52540">
    <property type="entry name" value="P-loop containing nucleoside triphosphate hydrolases"/>
    <property type="match status" value="1"/>
</dbReference>
<keyword evidence="3" id="KW-0547">Nucleotide-binding</keyword>
<evidence type="ECO:0000259" key="11">
    <source>
        <dbReference type="PROSITE" id="PS50929"/>
    </source>
</evidence>
<evidence type="ECO:0000256" key="8">
    <source>
        <dbReference type="SAM" id="MobiDB-lite"/>
    </source>
</evidence>
<dbReference type="NCBIfam" id="TIGR03375">
    <property type="entry name" value="type_I_sec_LssB"/>
    <property type="match status" value="1"/>
</dbReference>
<dbReference type="PROSITE" id="PS50929">
    <property type="entry name" value="ABC_TM1F"/>
    <property type="match status" value="1"/>
</dbReference>
<feature type="domain" description="Peptidase C39" evidence="12">
    <location>
        <begin position="152"/>
        <end position="274"/>
    </location>
</feature>
<feature type="compositionally biased region" description="Low complexity" evidence="8">
    <location>
        <begin position="97"/>
        <end position="107"/>
    </location>
</feature>
<feature type="domain" description="ABC transmembrane type-1" evidence="11">
    <location>
        <begin position="310"/>
        <end position="588"/>
    </location>
</feature>
<dbReference type="PROSITE" id="PS00211">
    <property type="entry name" value="ABC_TRANSPORTER_1"/>
    <property type="match status" value="1"/>
</dbReference>
<dbReference type="InterPro" id="IPR003593">
    <property type="entry name" value="AAA+_ATPase"/>
</dbReference>
<feature type="transmembrane region" description="Helical" evidence="9">
    <location>
        <begin position="530"/>
        <end position="553"/>
    </location>
</feature>
<dbReference type="PROSITE" id="PS50893">
    <property type="entry name" value="ABC_TRANSPORTER_2"/>
    <property type="match status" value="1"/>
</dbReference>
<feature type="compositionally biased region" description="Polar residues" evidence="8">
    <location>
        <begin position="1"/>
        <end position="20"/>
    </location>
</feature>
<keyword evidence="14" id="KW-1185">Reference proteome</keyword>
<evidence type="ECO:0000256" key="9">
    <source>
        <dbReference type="SAM" id="Phobius"/>
    </source>
</evidence>
<dbReference type="InterPro" id="IPR003439">
    <property type="entry name" value="ABC_transporter-like_ATP-bd"/>
</dbReference>
<feature type="transmembrane region" description="Helical" evidence="9">
    <location>
        <begin position="447"/>
        <end position="467"/>
    </location>
</feature>
<dbReference type="InterPro" id="IPR039421">
    <property type="entry name" value="Type_1_exporter"/>
</dbReference>
<feature type="region of interest" description="Disordered" evidence="8">
    <location>
        <begin position="1"/>
        <end position="137"/>
    </location>
</feature>
<keyword evidence="5" id="KW-0067">ATP-binding</keyword>
<proteinExistence type="predicted"/>
<evidence type="ECO:0000259" key="10">
    <source>
        <dbReference type="PROSITE" id="PS50893"/>
    </source>
</evidence>
<evidence type="ECO:0000313" key="13">
    <source>
        <dbReference type="EMBL" id="WWX22095.1"/>
    </source>
</evidence>
<dbReference type="Proteomes" id="UP001385389">
    <property type="component" value="Chromosome"/>
</dbReference>
<keyword evidence="6 9" id="KW-1133">Transmembrane helix</keyword>
<dbReference type="InterPro" id="IPR011527">
    <property type="entry name" value="ABC1_TM_dom"/>
</dbReference>
<keyword evidence="4" id="KW-0378">Hydrolase</keyword>
<evidence type="ECO:0000256" key="5">
    <source>
        <dbReference type="ARBA" id="ARBA00022840"/>
    </source>
</evidence>
<dbReference type="Gene3D" id="1.20.1560.10">
    <property type="entry name" value="ABC transporter type 1, transmembrane domain"/>
    <property type="match status" value="1"/>
</dbReference>
<evidence type="ECO:0000256" key="7">
    <source>
        <dbReference type="ARBA" id="ARBA00023136"/>
    </source>
</evidence>
<feature type="compositionally biased region" description="Low complexity" evidence="8">
    <location>
        <begin position="121"/>
        <end position="137"/>
    </location>
</feature>
<feature type="compositionally biased region" description="Low complexity" evidence="8">
    <location>
        <begin position="25"/>
        <end position="39"/>
    </location>
</feature>
<dbReference type="SMART" id="SM00382">
    <property type="entry name" value="AAA"/>
    <property type="match status" value="1"/>
</dbReference>
<feature type="transmembrane region" description="Helical" evidence="9">
    <location>
        <begin position="559"/>
        <end position="583"/>
    </location>
</feature>
<feature type="transmembrane region" description="Helical" evidence="9">
    <location>
        <begin position="310"/>
        <end position="332"/>
    </location>
</feature>
<dbReference type="InterPro" id="IPR005074">
    <property type="entry name" value="Peptidase_C39"/>
</dbReference>
<dbReference type="Gene3D" id="3.90.70.10">
    <property type="entry name" value="Cysteine proteinases"/>
    <property type="match status" value="1"/>
</dbReference>
<name>A0ABZ2J131_9BACT</name>
<gene>
    <name evidence="13" type="ORF">V8V93_16825</name>
</gene>
<keyword evidence="7 9" id="KW-0472">Membrane</keyword>
<dbReference type="PANTHER" id="PTHR43394:SF1">
    <property type="entry name" value="ATP-BINDING CASSETTE SUB-FAMILY B MEMBER 10, MITOCHONDRIAL"/>
    <property type="match status" value="1"/>
</dbReference>
<dbReference type="PROSITE" id="PS50990">
    <property type="entry name" value="PEPTIDASE_C39"/>
    <property type="match status" value="1"/>
</dbReference>
<feature type="compositionally biased region" description="Low complexity" evidence="8">
    <location>
        <begin position="61"/>
        <end position="83"/>
    </location>
</feature>
<dbReference type="CDD" id="cd03245">
    <property type="entry name" value="ABCC_bacteriocin_exporters"/>
    <property type="match status" value="1"/>
</dbReference>
<accession>A0ABZ2J131</accession>
<dbReference type="Pfam" id="PF03412">
    <property type="entry name" value="Peptidase_C39"/>
    <property type="match status" value="1"/>
</dbReference>
<dbReference type="CDD" id="cd18587">
    <property type="entry name" value="ABC_6TM_LapB_like"/>
    <property type="match status" value="1"/>
</dbReference>
<evidence type="ECO:0000256" key="4">
    <source>
        <dbReference type="ARBA" id="ARBA00022801"/>
    </source>
</evidence>
<evidence type="ECO:0000256" key="6">
    <source>
        <dbReference type="ARBA" id="ARBA00022989"/>
    </source>
</evidence>
<sequence length="857" mass="92285">MPSEKNTASPAASKPAQDSGTAPEATPKQAGPKPAAGAPRPGPGKAGDGKPASRSIRLDNGPMPGAAAKPAGPAASGSKPAQGRSVPAGKDAPGPQPGSQQPQARPGSKPEPQQAAQPVKGQIPPGMAAMPGMPGAQQPIRVETDERLTPKDIDFQPPLVICLSIISRLLGKPVSSATLKAGIPQQEGVITAASIVRSAERIGIKAKTVYREKLQAITKLVMPCILLLRGGNACVLLDFTATTARVIVPGHGMDETEIPLSTLNEEYTGYAIFCHRKSKLDKRASELKLLKTKRWFWGVLGKFWPIYKHVIGASIMTNIIIIASPLFVMNVYDRVIPNNATETLWALAIGIAIAYLFDFLLKNLRAYFVDVAGRNADVLIGSKIMSHLTSARLDYMPESAGAVANNIREFESLREFFGSSSLVALIDLPFLILFICVIYYIGGPIAYPIFVAVPLVILVGVFMQIPFQRIIENHYKESTQKYALLFEVVQGLETIKTSMAEGRIQARWENVVGLSAHSNSHAKTIANMSITFSVFVTQMVSVAVVITGVYLISKGELTVGGLIACNILSGRSMAPLSAVAGLLSRFQQSRMALNALDMLMEMPSERPDDKETFHYGAIEPSVTLTDVAFSYPGTDKAVLHDINLKLKPGEKVGIVGRTGAGKTTLGKLCVGLYQPVEGSVQVGDIDLRQMDVADLRRKVGYISQDSLLFYGTLKDNIAFGLPEADDQSINAAAEISGVNDFVRDHPAGFGMMVGERGTSLSGGQRQAVTIARAILPDPEILIMDEPSSNMDNQSEYRLKERLKPYIEDKTLIVITHRHSMLDLVDRLVIMDRGRIVVDGPKKAVLDGLRSGQIKVSL</sequence>
<evidence type="ECO:0000259" key="12">
    <source>
        <dbReference type="PROSITE" id="PS50990"/>
    </source>
</evidence>
<dbReference type="PANTHER" id="PTHR43394">
    <property type="entry name" value="ATP-DEPENDENT PERMEASE MDL1, MITOCHONDRIAL"/>
    <property type="match status" value="1"/>
</dbReference>
<evidence type="ECO:0000256" key="3">
    <source>
        <dbReference type="ARBA" id="ARBA00022741"/>
    </source>
</evidence>
<feature type="transmembrane region" description="Helical" evidence="9">
    <location>
        <begin position="422"/>
        <end position="441"/>
    </location>
</feature>
<dbReference type="SUPFAM" id="SSF90123">
    <property type="entry name" value="ABC transporter transmembrane region"/>
    <property type="match status" value="1"/>
</dbReference>
<feature type="transmembrane region" description="Helical" evidence="9">
    <location>
        <begin position="344"/>
        <end position="361"/>
    </location>
</feature>
<dbReference type="EMBL" id="CP146609">
    <property type="protein sequence ID" value="WWX22095.1"/>
    <property type="molecule type" value="Genomic_DNA"/>
</dbReference>
<comment type="subcellular location">
    <subcellularLocation>
        <location evidence="1">Cell membrane</location>
        <topology evidence="1">Multi-pass membrane protein</topology>
    </subcellularLocation>
</comment>
<protein>
    <submittedName>
        <fullName evidence="13">Type I secretion system permease/ATPase</fullName>
    </submittedName>
</protein>
<dbReference type="InterPro" id="IPR036640">
    <property type="entry name" value="ABC1_TM_sf"/>
</dbReference>
<keyword evidence="2 9" id="KW-0812">Transmembrane</keyword>
<dbReference type="CDD" id="cd02421">
    <property type="entry name" value="Peptidase_C39_likeD"/>
    <property type="match status" value="1"/>
</dbReference>
<feature type="domain" description="ABC transporter" evidence="10">
    <location>
        <begin position="622"/>
        <end position="857"/>
    </location>
</feature>
<dbReference type="Pfam" id="PF00005">
    <property type="entry name" value="ABC_tran"/>
    <property type="match status" value="1"/>
</dbReference>
<dbReference type="InterPro" id="IPR017750">
    <property type="entry name" value="ATPase_T1SS"/>
</dbReference>
<dbReference type="InterPro" id="IPR017871">
    <property type="entry name" value="ABC_transporter-like_CS"/>
</dbReference>
<organism evidence="13 14">
    <name type="scientific">Pseudodesulfovibrio methanolicus</name>
    <dbReference type="NCBI Taxonomy" id="3126690"/>
    <lineage>
        <taxon>Bacteria</taxon>
        <taxon>Pseudomonadati</taxon>
        <taxon>Thermodesulfobacteriota</taxon>
        <taxon>Desulfovibrionia</taxon>
        <taxon>Desulfovibrionales</taxon>
        <taxon>Desulfovibrionaceae</taxon>
    </lineage>
</organism>
<reference evidence="13 14" key="1">
    <citation type="submission" date="2024-03" db="EMBL/GenBank/DDBJ databases">
        <title>Phenotype and Genome Characterization of a Sulfate-Reducing Bacterium Pseudodesulfovibrio sp. strain 5S69, isolated from Petroleum Reservoir in Tatarstan (Russia).</title>
        <authorList>
            <person name="Bidzhieva S.K."/>
            <person name="Kadnikov V."/>
            <person name="Tourova T.P."/>
            <person name="Samigullina S.R."/>
            <person name="Sokolova D.S."/>
            <person name="Poltaraus A.B."/>
            <person name="Avtukh A.N."/>
            <person name="Tereshina V.M."/>
            <person name="Mardanov A.V."/>
            <person name="Nazina T.N."/>
        </authorList>
    </citation>
    <scope>NUCLEOTIDE SEQUENCE [LARGE SCALE GENOMIC DNA]</scope>
    <source>
        <strain evidence="13 14">5S69</strain>
    </source>
</reference>